<comment type="caution">
    <text evidence="1">The sequence shown here is derived from an EMBL/GenBank/DDBJ whole genome shotgun (WGS) entry which is preliminary data.</text>
</comment>
<sequence length="214" mass="21339">MAAGSGGAAEAGHAFLAGDRGGTRATAHRWGARLVLLSSTGASGRAAPPGFSTDGALGVPVEALHAELPLVCASAGGWSVFVPLARASLLAELEVDLPQVAALCGALGVISLYVYAPLSGGRFAARDFAPLVGIPEDPVTGSAGGALIGVLAARGHLPEQGGLAVRGVIEQGRELGTPGEIAVRVMLGVGQEVRHIEVGGQAAFGRQGEWDAEP</sequence>
<dbReference type="EMBL" id="JBHUMK010000021">
    <property type="protein sequence ID" value="MFD2608898.1"/>
    <property type="molecule type" value="Genomic_DNA"/>
</dbReference>
<protein>
    <submittedName>
        <fullName evidence="1">PhzF family phenazine biosynthesis protein</fullName>
    </submittedName>
</protein>
<dbReference type="SUPFAM" id="SSF54506">
    <property type="entry name" value="Diaminopimelate epimerase-like"/>
    <property type="match status" value="1"/>
</dbReference>
<dbReference type="RefSeq" id="WP_386843831.1">
    <property type="nucleotide sequence ID" value="NZ_JBHUMK010000021.1"/>
</dbReference>
<dbReference type="Proteomes" id="UP001597475">
    <property type="component" value="Unassembled WGS sequence"/>
</dbReference>
<evidence type="ECO:0000313" key="1">
    <source>
        <dbReference type="EMBL" id="MFD2608898.1"/>
    </source>
</evidence>
<evidence type="ECO:0000313" key="2">
    <source>
        <dbReference type="Proteomes" id="UP001597475"/>
    </source>
</evidence>
<organism evidence="1 2">
    <name type="scientific">Deinococcus taklimakanensis</name>
    <dbReference type="NCBI Taxonomy" id="536443"/>
    <lineage>
        <taxon>Bacteria</taxon>
        <taxon>Thermotogati</taxon>
        <taxon>Deinococcota</taxon>
        <taxon>Deinococci</taxon>
        <taxon>Deinococcales</taxon>
        <taxon>Deinococcaceae</taxon>
        <taxon>Deinococcus</taxon>
    </lineage>
</organism>
<dbReference type="Gene3D" id="3.10.310.10">
    <property type="entry name" value="Diaminopimelate Epimerase, Chain A, domain 1"/>
    <property type="match status" value="1"/>
</dbReference>
<name>A0ABW5P224_9DEIO</name>
<keyword evidence="2" id="KW-1185">Reference proteome</keyword>
<dbReference type="Pfam" id="PF02567">
    <property type="entry name" value="PhzC-PhzF"/>
    <property type="match status" value="1"/>
</dbReference>
<proteinExistence type="predicted"/>
<reference evidence="2" key="1">
    <citation type="journal article" date="2019" name="Int. J. Syst. Evol. Microbiol.">
        <title>The Global Catalogue of Microorganisms (GCM) 10K type strain sequencing project: providing services to taxonomists for standard genome sequencing and annotation.</title>
        <authorList>
            <consortium name="The Broad Institute Genomics Platform"/>
            <consortium name="The Broad Institute Genome Sequencing Center for Infectious Disease"/>
            <person name="Wu L."/>
            <person name="Ma J."/>
        </authorList>
    </citation>
    <scope>NUCLEOTIDE SEQUENCE [LARGE SCALE GENOMIC DNA]</scope>
    <source>
        <strain evidence="2">KCTC 33842</strain>
    </source>
</reference>
<gene>
    <name evidence="1" type="ORF">ACFSR9_05505</name>
</gene>
<accession>A0ABW5P224</accession>
<dbReference type="InterPro" id="IPR003719">
    <property type="entry name" value="Phenazine_PhzF-like"/>
</dbReference>